<reference evidence="1" key="1">
    <citation type="submission" date="2021-09" db="EMBL/GenBank/DDBJ databases">
        <authorList>
            <person name="Martin H S."/>
        </authorList>
    </citation>
    <scope>NUCLEOTIDE SEQUENCE</scope>
</reference>
<name>A0A8J2QJF7_9NEOP</name>
<dbReference type="AlphaFoldDB" id="A0A8J2QJF7"/>
<evidence type="ECO:0000313" key="1">
    <source>
        <dbReference type="EMBL" id="CAG9560233.1"/>
    </source>
</evidence>
<dbReference type="EMBL" id="CAKASE010000045">
    <property type="protein sequence ID" value="CAG9560233.1"/>
    <property type="molecule type" value="Genomic_DNA"/>
</dbReference>
<protein>
    <submittedName>
        <fullName evidence="1">(African queen) hypothetical protein</fullName>
    </submittedName>
</protein>
<evidence type="ECO:0000313" key="2">
    <source>
        <dbReference type="Proteomes" id="UP000789524"/>
    </source>
</evidence>
<gene>
    <name evidence="1" type="ORF">DCHRY22_LOCUS1943</name>
</gene>
<keyword evidence="2" id="KW-1185">Reference proteome</keyword>
<sequence length="83" mass="8856">MSKNIFLKHPSSRDKQAETPAVSVACIVARSGSRGRCGGEPIASHQPPEVCLFINKRYSTGLGAVCITNLKEANLEAADWDGV</sequence>
<accession>A0A8J2QJF7</accession>
<comment type="caution">
    <text evidence="1">The sequence shown here is derived from an EMBL/GenBank/DDBJ whole genome shotgun (WGS) entry which is preliminary data.</text>
</comment>
<dbReference type="OrthoDB" id="7378092at2759"/>
<organism evidence="1 2">
    <name type="scientific">Danaus chrysippus</name>
    <name type="common">African queen</name>
    <dbReference type="NCBI Taxonomy" id="151541"/>
    <lineage>
        <taxon>Eukaryota</taxon>
        <taxon>Metazoa</taxon>
        <taxon>Ecdysozoa</taxon>
        <taxon>Arthropoda</taxon>
        <taxon>Hexapoda</taxon>
        <taxon>Insecta</taxon>
        <taxon>Pterygota</taxon>
        <taxon>Neoptera</taxon>
        <taxon>Endopterygota</taxon>
        <taxon>Lepidoptera</taxon>
        <taxon>Glossata</taxon>
        <taxon>Ditrysia</taxon>
        <taxon>Papilionoidea</taxon>
        <taxon>Nymphalidae</taxon>
        <taxon>Danainae</taxon>
        <taxon>Danaini</taxon>
        <taxon>Danaina</taxon>
        <taxon>Danaus</taxon>
        <taxon>Anosia</taxon>
    </lineage>
</organism>
<dbReference type="Proteomes" id="UP000789524">
    <property type="component" value="Unassembled WGS sequence"/>
</dbReference>
<proteinExistence type="predicted"/>